<dbReference type="GO" id="GO:0017168">
    <property type="term" value="F:5-oxoprolinase (ATP-hydrolyzing) activity"/>
    <property type="evidence" value="ECO:0007669"/>
    <property type="project" value="TreeGrafter"/>
</dbReference>
<dbReference type="AlphaFoldDB" id="A0A915E111"/>
<dbReference type="GO" id="GO:0005829">
    <property type="term" value="C:cytosol"/>
    <property type="evidence" value="ECO:0007669"/>
    <property type="project" value="TreeGrafter"/>
</dbReference>
<dbReference type="WBParaSite" id="jg25326">
    <property type="protein sequence ID" value="jg25326"/>
    <property type="gene ID" value="jg25326"/>
</dbReference>
<dbReference type="GO" id="GO:0006749">
    <property type="term" value="P:glutathione metabolic process"/>
    <property type="evidence" value="ECO:0007669"/>
    <property type="project" value="TreeGrafter"/>
</dbReference>
<reference evidence="3" key="1">
    <citation type="submission" date="2022-11" db="UniProtKB">
        <authorList>
            <consortium name="WormBaseParasite"/>
        </authorList>
    </citation>
    <scope>IDENTIFICATION</scope>
</reference>
<dbReference type="InterPro" id="IPR045079">
    <property type="entry name" value="Oxoprolinase-like"/>
</dbReference>
<accession>A0A915E111</accession>
<dbReference type="InterPro" id="IPR003692">
    <property type="entry name" value="Hydantoinase_B"/>
</dbReference>
<evidence type="ECO:0000313" key="3">
    <source>
        <dbReference type="WBParaSite" id="jg25326"/>
    </source>
</evidence>
<name>A0A915E111_9BILA</name>
<protein>
    <submittedName>
        <fullName evidence="3">Hydantoinase B/oxoprolinase domain-containing protein</fullName>
    </submittedName>
</protein>
<evidence type="ECO:0000259" key="1">
    <source>
        <dbReference type="Pfam" id="PF02538"/>
    </source>
</evidence>
<feature type="domain" description="Hydantoinase B/oxoprolinase" evidence="1">
    <location>
        <begin position="1"/>
        <end position="386"/>
    </location>
</feature>
<dbReference type="PANTHER" id="PTHR11365">
    <property type="entry name" value="5-OXOPROLINASE RELATED"/>
    <property type="match status" value="1"/>
</dbReference>
<dbReference type="Proteomes" id="UP000887574">
    <property type="component" value="Unplaced"/>
</dbReference>
<proteinExistence type="predicted"/>
<dbReference type="Pfam" id="PF02538">
    <property type="entry name" value="Hydantoinase_B"/>
    <property type="match status" value="1"/>
</dbReference>
<evidence type="ECO:0000313" key="2">
    <source>
        <dbReference type="Proteomes" id="UP000887574"/>
    </source>
</evidence>
<keyword evidence="2" id="KW-1185">Reference proteome</keyword>
<organism evidence="2 3">
    <name type="scientific">Ditylenchus dipsaci</name>
    <dbReference type="NCBI Taxonomy" id="166011"/>
    <lineage>
        <taxon>Eukaryota</taxon>
        <taxon>Metazoa</taxon>
        <taxon>Ecdysozoa</taxon>
        <taxon>Nematoda</taxon>
        <taxon>Chromadorea</taxon>
        <taxon>Rhabditida</taxon>
        <taxon>Tylenchina</taxon>
        <taxon>Tylenchomorpha</taxon>
        <taxon>Sphaerularioidea</taxon>
        <taxon>Anguinidae</taxon>
        <taxon>Anguininae</taxon>
        <taxon>Ditylenchus</taxon>
    </lineage>
</organism>
<dbReference type="PANTHER" id="PTHR11365:SF2">
    <property type="entry name" value="5-OXOPROLINASE"/>
    <property type="match status" value="1"/>
</dbReference>
<sequence length="400" mass="42859">MPPHSTSLDQEGAAFISFKIVEKGQFKEAELVDALQEPGKVPGCSGTRNLRDNIADLNAQIASNQKGISLLHDLVDSYGMSVVKAYMSHIQANAEQAVRKLLIETGEKNHREKGTKSLKAVDYMDDGTAIELCVEIDSQKGEAIFDFTGTGIQVYSSCNSPPAVLMAAVIYSLRCLVGHDIPLNQGCLTPIKIIVPPGTIISPDDKAAVVGGNVLTSQRLCDVIFRAFQAVAASQGCMNNITFGDDRMGGYYETVAGGAGAGPGFHGRSGVHTHMTNTRITDPEIVESRYPVIVRKFCLRENSGGAGQFKGGDGVSRHLQFRRPLQLSVLTERRVHCPYGLFGGCPAKTGSNTLNRAAGGRVNLGSKNSVFVSAGDIFELETPGGGDLDKNKMLRIFLKL</sequence>